<dbReference type="eggNOG" id="KOG3710">
    <property type="taxonomic scope" value="Eukaryota"/>
</dbReference>
<accession>A0A1I7UEF6</accession>
<sequence>MSIATIDDTGGSRINGGSASTSSLFTTLMLGHPSSSNSVLQCTYCGNSCSTIQLQACLFCGTVAYCSKEHQQLDWNTHKMICKSLQTRGMVPSNLMPQPTPAALAPIPPTVTFDDPALTTSLLLSLQHNPILNQAVSNFPPTFSIVTKPEPEPSLPIQIPQRITSTVPFSSEGSAFKPYRSNHVFNSLSSESVSSMCTSHEASLEHMSTSSLSMFPTTSTAQSELSRLAQVLSLAGDSSSSSSVAHLVQPPPTVSTVTASLPTQTTTISNEPVVMGKERIIETDDPDIQAQILDILKKK</sequence>
<dbReference type="Proteomes" id="UP000095282">
    <property type="component" value="Unplaced"/>
</dbReference>
<organism evidence="6 7">
    <name type="scientific">Caenorhabditis tropicalis</name>
    <dbReference type="NCBI Taxonomy" id="1561998"/>
    <lineage>
        <taxon>Eukaryota</taxon>
        <taxon>Metazoa</taxon>
        <taxon>Ecdysozoa</taxon>
        <taxon>Nematoda</taxon>
        <taxon>Chromadorea</taxon>
        <taxon>Rhabditida</taxon>
        <taxon>Rhabditina</taxon>
        <taxon>Rhabditomorpha</taxon>
        <taxon>Rhabditoidea</taxon>
        <taxon>Rhabditidae</taxon>
        <taxon>Peloderinae</taxon>
        <taxon>Caenorhabditis</taxon>
    </lineage>
</organism>
<evidence type="ECO:0000259" key="5">
    <source>
        <dbReference type="PROSITE" id="PS50865"/>
    </source>
</evidence>
<dbReference type="Pfam" id="PF01753">
    <property type="entry name" value="zf-MYND"/>
    <property type="match status" value="1"/>
</dbReference>
<dbReference type="PROSITE" id="PS50865">
    <property type="entry name" value="ZF_MYND_2"/>
    <property type="match status" value="1"/>
</dbReference>
<keyword evidence="3" id="KW-0862">Zinc</keyword>
<protein>
    <submittedName>
        <fullName evidence="7">MYND-type domain-containing protein</fullName>
    </submittedName>
</protein>
<name>A0A1I7UEF6_9PELO</name>
<dbReference type="WBParaSite" id="Csp11.Scaffold629.g8493.t1">
    <property type="protein sequence ID" value="Csp11.Scaffold629.g8493.t1"/>
    <property type="gene ID" value="Csp11.Scaffold629.g8493"/>
</dbReference>
<dbReference type="PROSITE" id="PS01360">
    <property type="entry name" value="ZF_MYND_1"/>
    <property type="match status" value="1"/>
</dbReference>
<evidence type="ECO:0000256" key="4">
    <source>
        <dbReference type="PROSITE-ProRule" id="PRU00134"/>
    </source>
</evidence>
<dbReference type="Gene3D" id="6.10.140.2220">
    <property type="match status" value="1"/>
</dbReference>
<dbReference type="GO" id="GO:0008270">
    <property type="term" value="F:zinc ion binding"/>
    <property type="evidence" value="ECO:0007669"/>
    <property type="project" value="UniProtKB-KW"/>
</dbReference>
<keyword evidence="2 4" id="KW-0863">Zinc-finger</keyword>
<reference evidence="7" key="1">
    <citation type="submission" date="2016-11" db="UniProtKB">
        <authorList>
            <consortium name="WormBaseParasite"/>
        </authorList>
    </citation>
    <scope>IDENTIFICATION</scope>
</reference>
<evidence type="ECO:0000313" key="7">
    <source>
        <dbReference type="WBParaSite" id="Csp11.Scaffold629.g8493.t1"/>
    </source>
</evidence>
<evidence type="ECO:0000256" key="3">
    <source>
        <dbReference type="ARBA" id="ARBA00022833"/>
    </source>
</evidence>
<dbReference type="AlphaFoldDB" id="A0A1I7UEF6"/>
<evidence type="ECO:0000313" key="6">
    <source>
        <dbReference type="Proteomes" id="UP000095282"/>
    </source>
</evidence>
<keyword evidence="1" id="KW-0479">Metal-binding</keyword>
<evidence type="ECO:0000256" key="1">
    <source>
        <dbReference type="ARBA" id="ARBA00022723"/>
    </source>
</evidence>
<evidence type="ECO:0000256" key="2">
    <source>
        <dbReference type="ARBA" id="ARBA00022771"/>
    </source>
</evidence>
<dbReference type="SUPFAM" id="SSF144232">
    <property type="entry name" value="HIT/MYND zinc finger-like"/>
    <property type="match status" value="1"/>
</dbReference>
<dbReference type="STRING" id="1561998.A0A1I7UEF6"/>
<keyword evidence="6" id="KW-1185">Reference proteome</keyword>
<dbReference type="InterPro" id="IPR002893">
    <property type="entry name" value="Znf_MYND"/>
</dbReference>
<proteinExistence type="predicted"/>
<feature type="domain" description="MYND-type" evidence="5">
    <location>
        <begin position="42"/>
        <end position="82"/>
    </location>
</feature>